<sequence length="143" mass="15147">MAEGMAEGEWRRANGRRSVVGAVPYGSVLVAGLAVSRRNSKGGEPARRKPTRHGNTNDCRERPDRAADADAIAPMAEPTWLFPFRVSRTARPDIPHRPHSRLASRSTTCVVPTSACACACAMRGRTGVGAPQLPTGISGATLS</sequence>
<dbReference type="Proteomes" id="UP000242519">
    <property type="component" value="Unassembled WGS sequence"/>
</dbReference>
<dbReference type="InParanoid" id="A0A218ZGR6"/>
<name>A0A218ZGR6_9HELO</name>
<comment type="caution">
    <text evidence="2">The sequence shown here is derived from an EMBL/GenBank/DDBJ whole genome shotgun (WGS) entry which is preliminary data.</text>
</comment>
<accession>A0A218ZGR6</accession>
<evidence type="ECO:0000313" key="3">
    <source>
        <dbReference type="Proteomes" id="UP000242519"/>
    </source>
</evidence>
<evidence type="ECO:0000256" key="1">
    <source>
        <dbReference type="SAM" id="MobiDB-lite"/>
    </source>
</evidence>
<gene>
    <name evidence="2" type="ORF">B2J93_2054</name>
</gene>
<keyword evidence="3" id="KW-1185">Reference proteome</keyword>
<dbReference type="EMBL" id="MZNU01000019">
    <property type="protein sequence ID" value="OWP07281.1"/>
    <property type="molecule type" value="Genomic_DNA"/>
</dbReference>
<proteinExistence type="predicted"/>
<reference evidence="2 3" key="1">
    <citation type="submission" date="2017-04" db="EMBL/GenBank/DDBJ databases">
        <title>Draft genome sequence of Marssonina coronaria NL1: causal agent of apple blotch.</title>
        <authorList>
            <person name="Cheng Q."/>
        </authorList>
    </citation>
    <scope>NUCLEOTIDE SEQUENCE [LARGE SCALE GENOMIC DNA]</scope>
    <source>
        <strain evidence="2 3">NL1</strain>
    </source>
</reference>
<protein>
    <submittedName>
        <fullName evidence="2">Uncharacterized protein</fullName>
    </submittedName>
</protein>
<organism evidence="2 3">
    <name type="scientific">Diplocarpon coronariae</name>
    <dbReference type="NCBI Taxonomy" id="2795749"/>
    <lineage>
        <taxon>Eukaryota</taxon>
        <taxon>Fungi</taxon>
        <taxon>Dikarya</taxon>
        <taxon>Ascomycota</taxon>
        <taxon>Pezizomycotina</taxon>
        <taxon>Leotiomycetes</taxon>
        <taxon>Helotiales</taxon>
        <taxon>Drepanopezizaceae</taxon>
        <taxon>Diplocarpon</taxon>
    </lineage>
</organism>
<dbReference type="AlphaFoldDB" id="A0A218ZGR6"/>
<feature type="region of interest" description="Disordered" evidence="1">
    <location>
        <begin position="34"/>
        <end position="64"/>
    </location>
</feature>
<evidence type="ECO:0000313" key="2">
    <source>
        <dbReference type="EMBL" id="OWP07281.1"/>
    </source>
</evidence>